<reference evidence="1 2" key="1">
    <citation type="submission" date="2014-06" db="EMBL/GenBank/DDBJ databases">
        <title>Whole Genome Sequences of Three Symbiotic Endozoicomonas Bacteria.</title>
        <authorList>
            <person name="Neave M.J."/>
            <person name="Apprill A."/>
            <person name="Voolstra C.R."/>
        </authorList>
    </citation>
    <scope>NUCLEOTIDE SEQUENCE [LARGE SCALE GENOMIC DNA]</scope>
    <source>
        <strain evidence="1 2">LMG 24815</strain>
    </source>
</reference>
<sequence length="68" mass="7760">MDHYSVLDLTVKAAKLWLENLDNRSVANTKSLEELRKALFLKLEEEGQRPEDVLQYLIQSMDGGLLGI</sequence>
<keyword evidence="2" id="KW-1185">Reference proteome</keyword>
<gene>
    <name evidence="1" type="ORF">GZ77_19370</name>
</gene>
<dbReference type="RefSeq" id="WP_034878004.1">
    <property type="nucleotide sequence ID" value="NZ_JOKG01000004.1"/>
</dbReference>
<accession>A0A081N2I4</accession>
<dbReference type="Proteomes" id="UP000028006">
    <property type="component" value="Unassembled WGS sequence"/>
</dbReference>
<proteinExistence type="predicted"/>
<comment type="caution">
    <text evidence="1">The sequence shown here is derived from an EMBL/GenBank/DDBJ whole genome shotgun (WGS) entry which is preliminary data.</text>
</comment>
<organism evidence="1 2">
    <name type="scientific">Endozoicomonas montiporae</name>
    <dbReference type="NCBI Taxonomy" id="1027273"/>
    <lineage>
        <taxon>Bacteria</taxon>
        <taxon>Pseudomonadati</taxon>
        <taxon>Pseudomonadota</taxon>
        <taxon>Gammaproteobacteria</taxon>
        <taxon>Oceanospirillales</taxon>
        <taxon>Endozoicomonadaceae</taxon>
        <taxon>Endozoicomonas</taxon>
    </lineage>
</organism>
<evidence type="ECO:0000313" key="1">
    <source>
        <dbReference type="EMBL" id="KEQ12657.1"/>
    </source>
</evidence>
<name>A0A081N2I4_9GAMM</name>
<protein>
    <submittedName>
        <fullName evidence="1">Uncharacterized protein</fullName>
    </submittedName>
</protein>
<dbReference type="AlphaFoldDB" id="A0A081N2I4"/>
<dbReference type="EMBL" id="JOKG01000004">
    <property type="protein sequence ID" value="KEQ12657.1"/>
    <property type="molecule type" value="Genomic_DNA"/>
</dbReference>
<evidence type="ECO:0000313" key="2">
    <source>
        <dbReference type="Proteomes" id="UP000028006"/>
    </source>
</evidence>